<feature type="compositionally biased region" description="Low complexity" evidence="1">
    <location>
        <begin position="141"/>
        <end position="150"/>
    </location>
</feature>
<accession>M7SUB7</accession>
<feature type="compositionally biased region" description="Acidic residues" evidence="1">
    <location>
        <begin position="103"/>
        <end position="116"/>
    </location>
</feature>
<dbReference type="eggNOG" id="ENOG502SI51">
    <property type="taxonomic scope" value="Eukaryota"/>
</dbReference>
<dbReference type="AlphaFoldDB" id="M7SUB7"/>
<dbReference type="STRING" id="1287681.M7SUB7"/>
<evidence type="ECO:0000313" key="2">
    <source>
        <dbReference type="EMBL" id="EMR67877.1"/>
    </source>
</evidence>
<feature type="compositionally biased region" description="Basic and acidic residues" evidence="1">
    <location>
        <begin position="182"/>
        <end position="219"/>
    </location>
</feature>
<reference evidence="3" key="1">
    <citation type="journal article" date="2013" name="Genome Announc.">
        <title>Draft genome sequence of the grapevine dieback fungus Eutypa lata UCR-EL1.</title>
        <authorList>
            <person name="Blanco-Ulate B."/>
            <person name="Rolshausen P.E."/>
            <person name="Cantu D."/>
        </authorList>
    </citation>
    <scope>NUCLEOTIDE SEQUENCE [LARGE SCALE GENOMIC DNA]</scope>
    <source>
        <strain evidence="3">UCR-EL1</strain>
    </source>
</reference>
<dbReference type="KEGG" id="ela:UCREL1_5108"/>
<dbReference type="OrthoDB" id="5423926at2759"/>
<dbReference type="Proteomes" id="UP000012174">
    <property type="component" value="Unassembled WGS sequence"/>
</dbReference>
<feature type="region of interest" description="Disordered" evidence="1">
    <location>
        <begin position="1"/>
        <end position="289"/>
    </location>
</feature>
<keyword evidence="3" id="KW-1185">Reference proteome</keyword>
<organism evidence="2 3">
    <name type="scientific">Eutypa lata (strain UCR-EL1)</name>
    <name type="common">Grapevine dieback disease fungus</name>
    <name type="synonym">Eutypa armeniacae</name>
    <dbReference type="NCBI Taxonomy" id="1287681"/>
    <lineage>
        <taxon>Eukaryota</taxon>
        <taxon>Fungi</taxon>
        <taxon>Dikarya</taxon>
        <taxon>Ascomycota</taxon>
        <taxon>Pezizomycotina</taxon>
        <taxon>Sordariomycetes</taxon>
        <taxon>Xylariomycetidae</taxon>
        <taxon>Xylariales</taxon>
        <taxon>Diatrypaceae</taxon>
        <taxon>Eutypa</taxon>
    </lineage>
</organism>
<dbReference type="EMBL" id="KB706334">
    <property type="protein sequence ID" value="EMR67877.1"/>
    <property type="molecule type" value="Genomic_DNA"/>
</dbReference>
<evidence type="ECO:0000256" key="1">
    <source>
        <dbReference type="SAM" id="MobiDB-lite"/>
    </source>
</evidence>
<name>M7SUB7_EUTLA</name>
<protein>
    <submittedName>
        <fullName evidence="2">Uncharacterized protein</fullName>
    </submittedName>
</protein>
<gene>
    <name evidence="2" type="ORF">UCREL1_5108</name>
</gene>
<evidence type="ECO:0000313" key="3">
    <source>
        <dbReference type="Proteomes" id="UP000012174"/>
    </source>
</evidence>
<proteinExistence type="predicted"/>
<sequence>MRRTLRSGSESSHEGKSSSHFPSFGRSNKTSSSKKVKKSSRFGDDSDEDDVGTHRFRSRFDDSSDEEEIGSSPLEGGVLAKGTLRGPATASTNFKRSPTVPEAVEESPELPDSDDDMPAHLRTQQHHAAARTALGRTNSESLGTGTLSRSRSGRGGFDATIQSAPTSPKRGSIMGILRRNKKADLGGKIQRSDLTESAARRDTKLERNADQLRDIRGDSRPTSPKLQKRNGTLKRGDSWPVPEDVQRPGTSAGNILVKDGSVTGSTTDQRPTLAGRRSTSLGISGGQDDELLTNDNVIVASDSQKKKKKFGALRRMFHLDN</sequence>
<dbReference type="HOGENOM" id="CLU_866071_0_0_1"/>